<reference evidence="1" key="1">
    <citation type="submission" date="2022-02" db="EMBL/GenBank/DDBJ databases">
        <title>Towards deciphering the DNA virus diversity associated with rodent species in the families Cricetidae and Heteromyidae.</title>
        <authorList>
            <person name="Lund M."/>
            <person name="Larsen B.B."/>
            <person name="Gryseels S."/>
            <person name="Kraberger S."/>
            <person name="Rowsey D.M."/>
            <person name="Steger L."/>
            <person name="Yule K.M."/>
            <person name="Upham N.S."/>
            <person name="Worobey M."/>
            <person name="Van Doorslaer K."/>
            <person name="Varsani A."/>
        </authorList>
    </citation>
    <scope>NUCLEOTIDE SEQUENCE</scope>
    <source>
        <strain evidence="1">UA23Rod_920</strain>
    </source>
</reference>
<organism evidence="1">
    <name type="scientific">Dipodfec virus UA23Rod_920</name>
    <dbReference type="NCBI Taxonomy" id="2929334"/>
    <lineage>
        <taxon>Viruses</taxon>
        <taxon>Monodnaviria</taxon>
        <taxon>Sangervirae</taxon>
        <taxon>Phixviricota</taxon>
        <taxon>Malgrandaviricetes</taxon>
        <taxon>Petitvirales</taxon>
        <taxon>Microviridae</taxon>
    </lineage>
</organism>
<dbReference type="EMBL" id="OM869611">
    <property type="protein sequence ID" value="UPW41500.1"/>
    <property type="molecule type" value="Genomic_DNA"/>
</dbReference>
<dbReference type="CDD" id="cd22265">
    <property type="entry name" value="UDM1_RNF168"/>
    <property type="match status" value="1"/>
</dbReference>
<proteinExistence type="predicted"/>
<evidence type="ECO:0000313" key="1">
    <source>
        <dbReference type="EMBL" id="UPW41500.1"/>
    </source>
</evidence>
<accession>A0A976N2D2</accession>
<name>A0A976N2D2_9VIRU</name>
<sequence length="355" mass="38249">MTMLPLVVTALGAAGIAAGASALLGAGASVMSAKLNFRQTRNLMKYQNQLNQENWMMNNEYNSPLNQRSRLLEAGLNPNLASDGMAQTSPIGDAGLGSAPGVDLGAGLPGAQESFGAMAGLENTIADTELKKALKATEDALRSGKIELLGVEIDVSKWTANKSKAEIEKMAVEVEKFKAETDAIGQQLQMEWEQLTLDERRVKVEEALQQIQQDLADSKISRDTAEVAQQWITTYANAANANAQANLYTLQGKGQQIQNMSDAVDLGLKLDNGEAYADAYKAGLEQPVLDAEGSRLDNEGKRLKNDSDFMKNGHRPRHYPQAHTWQQYSISTISYLGQFVSGSAGAVVVSKGRGK</sequence>
<protein>
    <submittedName>
        <fullName evidence="1">DNA pilot protein</fullName>
    </submittedName>
</protein>